<keyword evidence="1" id="KW-0812">Transmembrane</keyword>
<dbReference type="Gene3D" id="1.20.144.10">
    <property type="entry name" value="Phosphatidic acid phosphatase type 2/haloperoxidase"/>
    <property type="match status" value="1"/>
</dbReference>
<protein>
    <submittedName>
        <fullName evidence="5">AcidPPc domain-containing protein</fullName>
    </submittedName>
</protein>
<evidence type="ECO:0000313" key="5">
    <source>
        <dbReference type="WBParaSite" id="ECPE_0001140601-mRNA-1"/>
    </source>
</evidence>
<dbReference type="InterPro" id="IPR036938">
    <property type="entry name" value="PAP2/HPO_sf"/>
</dbReference>
<dbReference type="PANTHER" id="PTHR14969">
    <property type="entry name" value="SPHINGOSINE-1-PHOSPHATE PHOSPHOHYDROLASE"/>
    <property type="match status" value="1"/>
</dbReference>
<dbReference type="WBParaSite" id="ECPE_0001140601-mRNA-1">
    <property type="protein sequence ID" value="ECPE_0001140601-mRNA-1"/>
    <property type="gene ID" value="ECPE_0001140601"/>
</dbReference>
<dbReference type="SUPFAM" id="SSF48317">
    <property type="entry name" value="Acid phosphatase/Vanadium-dependent haloperoxidase"/>
    <property type="match status" value="2"/>
</dbReference>
<feature type="transmembrane region" description="Helical" evidence="1">
    <location>
        <begin position="178"/>
        <end position="197"/>
    </location>
</feature>
<evidence type="ECO:0000313" key="4">
    <source>
        <dbReference type="Proteomes" id="UP000272942"/>
    </source>
</evidence>
<feature type="transmembrane region" description="Helical" evidence="1">
    <location>
        <begin position="74"/>
        <end position="94"/>
    </location>
</feature>
<evidence type="ECO:0000259" key="2">
    <source>
        <dbReference type="Pfam" id="PF01569"/>
    </source>
</evidence>
<dbReference type="OrthoDB" id="10266771at2759"/>
<dbReference type="InterPro" id="IPR000326">
    <property type="entry name" value="PAP2/HPO"/>
</dbReference>
<dbReference type="AlphaFoldDB" id="A0A183AWN6"/>
<keyword evidence="4" id="KW-1185">Reference proteome</keyword>
<dbReference type="Pfam" id="PF01569">
    <property type="entry name" value="PAP2"/>
    <property type="match status" value="1"/>
</dbReference>
<evidence type="ECO:0000256" key="1">
    <source>
        <dbReference type="SAM" id="Phobius"/>
    </source>
</evidence>
<reference evidence="5" key="1">
    <citation type="submission" date="2016-06" db="UniProtKB">
        <authorList>
            <consortium name="WormBaseParasite"/>
        </authorList>
    </citation>
    <scope>IDENTIFICATION</scope>
</reference>
<accession>A0A183AWN6</accession>
<dbReference type="Proteomes" id="UP000272942">
    <property type="component" value="Unassembled WGS sequence"/>
</dbReference>
<feature type="transmembrane region" description="Helical" evidence="1">
    <location>
        <begin position="209"/>
        <end position="231"/>
    </location>
</feature>
<dbReference type="PANTHER" id="PTHR14969:SF13">
    <property type="entry name" value="AT30094P"/>
    <property type="match status" value="1"/>
</dbReference>
<feature type="domain" description="Phosphatidic acid phosphatase type 2/haloperoxidase" evidence="2">
    <location>
        <begin position="77"/>
        <end position="225"/>
    </location>
</feature>
<dbReference type="GO" id="GO:0042392">
    <property type="term" value="F:sphingosine-1-phosphate phosphatase activity"/>
    <property type="evidence" value="ECO:0007669"/>
    <property type="project" value="TreeGrafter"/>
</dbReference>
<feature type="transmembrane region" description="Helical" evidence="1">
    <location>
        <begin position="151"/>
        <end position="172"/>
    </location>
</feature>
<dbReference type="EMBL" id="UZAN01050716">
    <property type="protein sequence ID" value="VDP88408.1"/>
    <property type="molecule type" value="Genomic_DNA"/>
</dbReference>
<evidence type="ECO:0000313" key="3">
    <source>
        <dbReference type="EMBL" id="VDP88408.1"/>
    </source>
</evidence>
<feature type="transmembrane region" description="Helical" evidence="1">
    <location>
        <begin position="12"/>
        <end position="33"/>
    </location>
</feature>
<organism evidence="5">
    <name type="scientific">Echinostoma caproni</name>
    <dbReference type="NCBI Taxonomy" id="27848"/>
    <lineage>
        <taxon>Eukaryota</taxon>
        <taxon>Metazoa</taxon>
        <taxon>Spiralia</taxon>
        <taxon>Lophotrochozoa</taxon>
        <taxon>Platyhelminthes</taxon>
        <taxon>Trematoda</taxon>
        <taxon>Digenea</taxon>
        <taxon>Plagiorchiida</taxon>
        <taxon>Echinostomata</taxon>
        <taxon>Echinostomatoidea</taxon>
        <taxon>Echinostomatidae</taxon>
        <taxon>Echinostoma</taxon>
    </lineage>
</organism>
<reference evidence="3 4" key="2">
    <citation type="submission" date="2018-11" db="EMBL/GenBank/DDBJ databases">
        <authorList>
            <consortium name="Pathogen Informatics"/>
        </authorList>
    </citation>
    <scope>NUCLEOTIDE SEQUENCE [LARGE SCALE GENOMIC DNA]</scope>
    <source>
        <strain evidence="3 4">Egypt</strain>
    </source>
</reference>
<name>A0A183AWN6_9TREM</name>
<sequence length="247" mass="28654">MGQLYRRIGLSLEWSCHGIPWLLFVTVWLGMLWQTTKMERGGNDSLIAPSYRARSWTLEQWKTGPNSSLFPNPWTQAICLLSALLIDLCVVALLKMCVRRPRPKDDIMSDMRLTVPIDMWSFPSVCFECFDSPVHCRHCHRSMKRSMERDLLFAAELTASSHATRASLLFWLLPHFFAFSNIGIGLLALWTLIICYSRFAMRRHHATDILAGSIIGFLEYRLVWMIDWIYVTHTVTELVFPVQLQEL</sequence>
<gene>
    <name evidence="3" type="ORF">ECPE_LOCUS11371</name>
</gene>
<keyword evidence="1" id="KW-0472">Membrane</keyword>
<proteinExistence type="predicted"/>
<keyword evidence="1" id="KW-1133">Transmembrane helix</keyword>